<evidence type="ECO:0000313" key="3">
    <source>
        <dbReference type="Proteomes" id="UP000694888"/>
    </source>
</evidence>
<protein>
    <submittedName>
        <fullName evidence="4">ATP-binding cassette sub-family F member 1</fullName>
    </submittedName>
</protein>
<evidence type="ECO:0000313" key="4">
    <source>
        <dbReference type="RefSeq" id="XP_012946682.1"/>
    </source>
</evidence>
<sequence length="140" mass="15473">MRLFNLQYQDARKKLGQYGLATHAHTIANRDLSGGQRARVALAELSCRAPDVLILDEPTNNLDIESIDALADAIRDFTGGVVIVSHDERLIRDTDCQLWVVEDKNINEIDGDFDDYRRELLEALGENIAHAAAASAQPSS</sequence>
<dbReference type="InterPro" id="IPR050611">
    <property type="entry name" value="ABCF"/>
</dbReference>
<organism evidence="3 4">
    <name type="scientific">Aplysia californica</name>
    <name type="common">California sea hare</name>
    <dbReference type="NCBI Taxonomy" id="6500"/>
    <lineage>
        <taxon>Eukaryota</taxon>
        <taxon>Metazoa</taxon>
        <taxon>Spiralia</taxon>
        <taxon>Lophotrochozoa</taxon>
        <taxon>Mollusca</taxon>
        <taxon>Gastropoda</taxon>
        <taxon>Heterobranchia</taxon>
        <taxon>Euthyneura</taxon>
        <taxon>Tectipleura</taxon>
        <taxon>Aplysiida</taxon>
        <taxon>Aplysioidea</taxon>
        <taxon>Aplysiidae</taxon>
        <taxon>Aplysia</taxon>
    </lineage>
</organism>
<evidence type="ECO:0000256" key="1">
    <source>
        <dbReference type="ARBA" id="ARBA00022737"/>
    </source>
</evidence>
<feature type="domain" description="ABC transporter" evidence="2">
    <location>
        <begin position="8"/>
        <end position="60"/>
    </location>
</feature>
<dbReference type="Proteomes" id="UP000694888">
    <property type="component" value="Unplaced"/>
</dbReference>
<dbReference type="Gene3D" id="3.40.50.300">
    <property type="entry name" value="P-loop containing nucleotide triphosphate hydrolases"/>
    <property type="match status" value="1"/>
</dbReference>
<proteinExistence type="predicted"/>
<dbReference type="PANTHER" id="PTHR19211">
    <property type="entry name" value="ATP-BINDING TRANSPORT PROTEIN-RELATED"/>
    <property type="match status" value="1"/>
</dbReference>
<reference evidence="4" key="1">
    <citation type="submission" date="2025-08" db="UniProtKB">
        <authorList>
            <consortium name="RefSeq"/>
        </authorList>
    </citation>
    <scope>IDENTIFICATION</scope>
</reference>
<gene>
    <name evidence="4" type="primary">LOC101848942</name>
</gene>
<dbReference type="PANTHER" id="PTHR19211:SF14">
    <property type="entry name" value="ATP-BINDING CASSETTE SUB-FAMILY F MEMBER 1"/>
    <property type="match status" value="1"/>
</dbReference>
<name>A0ABM1AFK6_APLCA</name>
<dbReference type="InterPro" id="IPR027417">
    <property type="entry name" value="P-loop_NTPase"/>
</dbReference>
<evidence type="ECO:0000259" key="2">
    <source>
        <dbReference type="Pfam" id="PF00005"/>
    </source>
</evidence>
<accession>A0ABM1AFK6</accession>
<dbReference type="Pfam" id="PF00005">
    <property type="entry name" value="ABC_tran"/>
    <property type="match status" value="1"/>
</dbReference>
<keyword evidence="1" id="KW-0677">Repeat</keyword>
<keyword evidence="4" id="KW-0547">Nucleotide-binding</keyword>
<dbReference type="GeneID" id="101848942"/>
<keyword evidence="3" id="KW-1185">Reference proteome</keyword>
<dbReference type="GO" id="GO:0005524">
    <property type="term" value="F:ATP binding"/>
    <property type="evidence" value="ECO:0007669"/>
    <property type="project" value="UniProtKB-KW"/>
</dbReference>
<dbReference type="RefSeq" id="XP_012946682.1">
    <property type="nucleotide sequence ID" value="XM_013091228.1"/>
</dbReference>
<keyword evidence="4" id="KW-0067">ATP-binding</keyword>
<dbReference type="InterPro" id="IPR003439">
    <property type="entry name" value="ABC_transporter-like_ATP-bd"/>
</dbReference>
<dbReference type="SUPFAM" id="SSF52540">
    <property type="entry name" value="P-loop containing nucleoside triphosphate hydrolases"/>
    <property type="match status" value="1"/>
</dbReference>